<sequence length="92" mass="10292">MDITFLLSILVSVFSLALVLIGIPAQIKKNYKEKRSGQPIATILIALGFYTSSIGFFALTRAWLPLTSFCIGIIMWGITLVQYVMYEKKKSV</sequence>
<feature type="transmembrane region" description="Helical" evidence="1">
    <location>
        <begin position="66"/>
        <end position="86"/>
    </location>
</feature>
<dbReference type="AlphaFoldDB" id="A0A1G1X2U4"/>
<comment type="caution">
    <text evidence="2">The sequence shown here is derived from an EMBL/GenBank/DDBJ whole genome shotgun (WGS) entry which is preliminary data.</text>
</comment>
<gene>
    <name evidence="2" type="ORF">A3D99_04675</name>
</gene>
<evidence type="ECO:0000313" key="2">
    <source>
        <dbReference type="EMBL" id="OGY34328.1"/>
    </source>
</evidence>
<evidence type="ECO:0008006" key="4">
    <source>
        <dbReference type="Google" id="ProtNLM"/>
    </source>
</evidence>
<feature type="transmembrane region" description="Helical" evidence="1">
    <location>
        <begin position="39"/>
        <end position="60"/>
    </location>
</feature>
<feature type="transmembrane region" description="Helical" evidence="1">
    <location>
        <begin position="6"/>
        <end position="27"/>
    </location>
</feature>
<keyword evidence="1" id="KW-1133">Transmembrane helix</keyword>
<dbReference type="EMBL" id="MHHR01000016">
    <property type="protein sequence ID" value="OGY34328.1"/>
    <property type="molecule type" value="Genomic_DNA"/>
</dbReference>
<dbReference type="Proteomes" id="UP000177528">
    <property type="component" value="Unassembled WGS sequence"/>
</dbReference>
<reference evidence="2 3" key="1">
    <citation type="journal article" date="2016" name="Nat. Commun.">
        <title>Thousands of microbial genomes shed light on interconnected biogeochemical processes in an aquifer system.</title>
        <authorList>
            <person name="Anantharaman K."/>
            <person name="Brown C.T."/>
            <person name="Hug L.A."/>
            <person name="Sharon I."/>
            <person name="Castelle C.J."/>
            <person name="Probst A.J."/>
            <person name="Thomas B.C."/>
            <person name="Singh A."/>
            <person name="Wilkins M.J."/>
            <person name="Karaoz U."/>
            <person name="Brodie E.L."/>
            <person name="Williams K.H."/>
            <person name="Hubbard S.S."/>
            <person name="Banfield J.F."/>
        </authorList>
    </citation>
    <scope>NUCLEOTIDE SEQUENCE [LARGE SCALE GENOMIC DNA]</scope>
</reference>
<evidence type="ECO:0000313" key="3">
    <source>
        <dbReference type="Proteomes" id="UP000177528"/>
    </source>
</evidence>
<organism evidence="2 3">
    <name type="scientific">Candidatus Andersenbacteria bacterium RIFCSPHIGHO2_12_FULL_45_11</name>
    <dbReference type="NCBI Taxonomy" id="1797281"/>
    <lineage>
        <taxon>Bacteria</taxon>
        <taxon>Candidatus Anderseniibacteriota</taxon>
    </lineage>
</organism>
<accession>A0A1G1X2U4</accession>
<keyword evidence="1" id="KW-0472">Membrane</keyword>
<proteinExistence type="predicted"/>
<name>A0A1G1X2U4_9BACT</name>
<protein>
    <recommendedName>
        <fullName evidence="4">PQ loop repeat protein</fullName>
    </recommendedName>
</protein>
<evidence type="ECO:0000256" key="1">
    <source>
        <dbReference type="SAM" id="Phobius"/>
    </source>
</evidence>
<dbReference type="Gene3D" id="1.20.1280.290">
    <property type="match status" value="1"/>
</dbReference>
<keyword evidence="1" id="KW-0812">Transmembrane</keyword>